<dbReference type="InterPro" id="IPR002130">
    <property type="entry name" value="Cyclophilin-type_PPIase_dom"/>
</dbReference>
<evidence type="ECO:0000313" key="3">
    <source>
        <dbReference type="EMBL" id="CAD9823263.1"/>
    </source>
</evidence>
<dbReference type="GO" id="GO:0003755">
    <property type="term" value="F:peptidyl-prolyl cis-trans isomerase activity"/>
    <property type="evidence" value="ECO:0007669"/>
    <property type="project" value="InterPro"/>
</dbReference>
<dbReference type="SUPFAM" id="SSF50891">
    <property type="entry name" value="Cyclophilin-like"/>
    <property type="match status" value="1"/>
</dbReference>
<evidence type="ECO:0000259" key="2">
    <source>
        <dbReference type="Pfam" id="PF00160"/>
    </source>
</evidence>
<keyword evidence="1" id="KW-0175">Coiled coil</keyword>
<sequence>MVHDGFGCNANDMSISQGNSFRQRITSRNSTQGRLWPTLRIESPKLPMSITVDSYALSTAESCQRLFGNDLWEVPRYLGHEMKREFKTWGRGKVIALKTVCSILFLGIFINVCQCWRVQLKYNALDKELSKLSLTKTKTINILDQTIHQVRSTEQSIYQLESRKKTLTLSLKDSGGAEGGQRRKEMEEFEEALQQRVDRLHHEIQVHSRREAIERFGEGPHRVEFVVEFEHGNNSHDSFVVEMASLESMPHSVNHFLHMIDHKLWDDTIFMQHVGHVIQTSPNDYKTYESVEDRFHEAGLTHLSFQEYSREYPHDEYTIGFEGRPGGPQFYINMENNQQIHGPGGQMHHDLHEEGEPCFGKVVSGKRVVDRMAQKSSEAGMAAAAHNIVRIVSARLIQ</sequence>
<dbReference type="EMBL" id="HBHQ01022330">
    <property type="protein sequence ID" value="CAD9823263.1"/>
    <property type="molecule type" value="Transcribed_RNA"/>
</dbReference>
<reference evidence="3" key="1">
    <citation type="submission" date="2021-01" db="EMBL/GenBank/DDBJ databases">
        <authorList>
            <person name="Corre E."/>
            <person name="Pelletier E."/>
            <person name="Niang G."/>
            <person name="Scheremetjew M."/>
            <person name="Finn R."/>
            <person name="Kale V."/>
            <person name="Holt S."/>
            <person name="Cochrane G."/>
            <person name="Meng A."/>
            <person name="Brown T."/>
            <person name="Cohen L."/>
        </authorList>
    </citation>
    <scope>NUCLEOTIDE SEQUENCE</scope>
    <source>
        <strain evidence="3">CCMP2084</strain>
    </source>
</reference>
<dbReference type="Pfam" id="PF00160">
    <property type="entry name" value="Pro_isomerase"/>
    <property type="match status" value="1"/>
</dbReference>
<dbReference type="InterPro" id="IPR029000">
    <property type="entry name" value="Cyclophilin-like_dom_sf"/>
</dbReference>
<name>A0A7S2XUI9_9STRA</name>
<feature type="coiled-coil region" evidence="1">
    <location>
        <begin position="183"/>
        <end position="210"/>
    </location>
</feature>
<gene>
    <name evidence="3" type="ORF">ASEP1449_LOCUS15097</name>
</gene>
<proteinExistence type="predicted"/>
<organism evidence="3">
    <name type="scientific">Attheya septentrionalis</name>
    <dbReference type="NCBI Taxonomy" id="420275"/>
    <lineage>
        <taxon>Eukaryota</taxon>
        <taxon>Sar</taxon>
        <taxon>Stramenopiles</taxon>
        <taxon>Ochrophyta</taxon>
        <taxon>Bacillariophyta</taxon>
        <taxon>Coscinodiscophyceae</taxon>
        <taxon>Chaetocerotophycidae</taxon>
        <taxon>Chaetocerotales</taxon>
        <taxon>Attheyaceae</taxon>
        <taxon>Attheya</taxon>
    </lineage>
</organism>
<accession>A0A7S2XUI9</accession>
<protein>
    <recommendedName>
        <fullName evidence="2">PPIase cyclophilin-type domain-containing protein</fullName>
    </recommendedName>
</protein>
<dbReference type="AlphaFoldDB" id="A0A7S2XUI9"/>
<feature type="domain" description="PPIase cyclophilin-type" evidence="2">
    <location>
        <begin position="236"/>
        <end position="394"/>
    </location>
</feature>
<evidence type="ECO:0000256" key="1">
    <source>
        <dbReference type="SAM" id="Coils"/>
    </source>
</evidence>
<dbReference type="Gene3D" id="2.40.100.10">
    <property type="entry name" value="Cyclophilin-like"/>
    <property type="match status" value="1"/>
</dbReference>